<gene>
    <name evidence="2" type="ORF">ENS31_03670</name>
</gene>
<evidence type="ECO:0000259" key="1">
    <source>
        <dbReference type="PROSITE" id="PS51707"/>
    </source>
</evidence>
<dbReference type="Gene3D" id="2.40.320.10">
    <property type="entry name" value="Hypothetical Protein Pfu-838710-001"/>
    <property type="match status" value="1"/>
</dbReference>
<dbReference type="InterPro" id="IPR023577">
    <property type="entry name" value="CYTH_domain"/>
</dbReference>
<dbReference type="PANTHER" id="PTHR21028:SF2">
    <property type="entry name" value="CYTH DOMAIN-CONTAINING PROTEIN"/>
    <property type="match status" value="1"/>
</dbReference>
<dbReference type="EMBL" id="DSUJ01000008">
    <property type="protein sequence ID" value="HFI90616.1"/>
    <property type="molecule type" value="Genomic_DNA"/>
</dbReference>
<dbReference type="CDD" id="cd07890">
    <property type="entry name" value="CYTH-like_AC_IV-like"/>
    <property type="match status" value="1"/>
</dbReference>
<comment type="caution">
    <text evidence="2">The sequence shown here is derived from an EMBL/GenBank/DDBJ whole genome shotgun (WGS) entry which is preliminary data.</text>
</comment>
<dbReference type="PROSITE" id="PS51707">
    <property type="entry name" value="CYTH"/>
    <property type="match status" value="1"/>
</dbReference>
<organism evidence="2">
    <name type="scientific">Ignavibacterium album</name>
    <dbReference type="NCBI Taxonomy" id="591197"/>
    <lineage>
        <taxon>Bacteria</taxon>
        <taxon>Pseudomonadati</taxon>
        <taxon>Ignavibacteriota</taxon>
        <taxon>Ignavibacteria</taxon>
        <taxon>Ignavibacteriales</taxon>
        <taxon>Ignavibacteriaceae</taxon>
        <taxon>Ignavibacterium</taxon>
    </lineage>
</organism>
<dbReference type="PANTHER" id="PTHR21028">
    <property type="entry name" value="SI:CH211-156B7.4"/>
    <property type="match status" value="1"/>
</dbReference>
<accession>A0A7V3E6B9</accession>
<feature type="domain" description="CYTH" evidence="1">
    <location>
        <begin position="2"/>
        <end position="165"/>
    </location>
</feature>
<dbReference type="SMART" id="SM01118">
    <property type="entry name" value="CYTH"/>
    <property type="match status" value="1"/>
</dbReference>
<dbReference type="InterPro" id="IPR033469">
    <property type="entry name" value="CYTH-like_dom_sf"/>
</dbReference>
<evidence type="ECO:0000313" key="2">
    <source>
        <dbReference type="EMBL" id="HFI90616.1"/>
    </source>
</evidence>
<proteinExistence type="predicted"/>
<dbReference type="InterPro" id="IPR008173">
    <property type="entry name" value="Adenylyl_cyclase_CyaB"/>
</dbReference>
<protein>
    <submittedName>
        <fullName evidence="2">CYTH domain-containing protein</fullName>
    </submittedName>
</protein>
<reference evidence="2" key="1">
    <citation type="journal article" date="2020" name="mSystems">
        <title>Genome- and Community-Level Interaction Insights into Carbon Utilization and Element Cycling Functions of Hydrothermarchaeota in Hydrothermal Sediment.</title>
        <authorList>
            <person name="Zhou Z."/>
            <person name="Liu Y."/>
            <person name="Xu W."/>
            <person name="Pan J."/>
            <person name="Luo Z.H."/>
            <person name="Li M."/>
        </authorList>
    </citation>
    <scope>NUCLEOTIDE SEQUENCE [LARGE SCALE GENOMIC DNA]</scope>
    <source>
        <strain evidence="2">SpSt-479</strain>
    </source>
</reference>
<dbReference type="AlphaFoldDB" id="A0A7V3E6B9"/>
<name>A0A7V3E6B9_9BACT</name>
<sequence length="168" mass="20392">MARNLEIKVKLENHKRIKKILSANGIKRSELLRQKDIYYNVNNGLLKLRIENGKETLIFYDRNEKSKKRWSDYFLLDIKTPNAEKFLDKFLERIVEVKKVRELYLYNNTRIHLDKVDKLGFFLELETRVVNGLRDAERRFNFLVDLLELKKYPELRTSYRNILIEKKK</sequence>
<dbReference type="Pfam" id="PF01928">
    <property type="entry name" value="CYTH"/>
    <property type="match status" value="1"/>
</dbReference>
<dbReference type="SUPFAM" id="SSF55154">
    <property type="entry name" value="CYTH-like phosphatases"/>
    <property type="match status" value="1"/>
</dbReference>